<gene>
    <name evidence="1" type="ORF">M0R45_019910</name>
</gene>
<name>A0AAW1XAC7_RUBAR</name>
<dbReference type="EMBL" id="JBEDUW010000004">
    <property type="protein sequence ID" value="KAK9932685.1"/>
    <property type="molecule type" value="Genomic_DNA"/>
</dbReference>
<evidence type="ECO:0000313" key="1">
    <source>
        <dbReference type="EMBL" id="KAK9932685.1"/>
    </source>
</evidence>
<comment type="caution">
    <text evidence="1">The sequence shown here is derived from an EMBL/GenBank/DDBJ whole genome shotgun (WGS) entry which is preliminary data.</text>
</comment>
<protein>
    <submittedName>
        <fullName evidence="1">Uncharacterized protein</fullName>
    </submittedName>
</protein>
<organism evidence="1 2">
    <name type="scientific">Rubus argutus</name>
    <name type="common">Southern blackberry</name>
    <dbReference type="NCBI Taxonomy" id="59490"/>
    <lineage>
        <taxon>Eukaryota</taxon>
        <taxon>Viridiplantae</taxon>
        <taxon>Streptophyta</taxon>
        <taxon>Embryophyta</taxon>
        <taxon>Tracheophyta</taxon>
        <taxon>Spermatophyta</taxon>
        <taxon>Magnoliopsida</taxon>
        <taxon>eudicotyledons</taxon>
        <taxon>Gunneridae</taxon>
        <taxon>Pentapetalae</taxon>
        <taxon>rosids</taxon>
        <taxon>fabids</taxon>
        <taxon>Rosales</taxon>
        <taxon>Rosaceae</taxon>
        <taxon>Rosoideae</taxon>
        <taxon>Rosoideae incertae sedis</taxon>
        <taxon>Rubus</taxon>
    </lineage>
</organism>
<proteinExistence type="predicted"/>
<sequence length="139" mass="15200">MAVVPAVERRKGSYRGFAALSVERRHLCRETPERAGLGGVWAMREAPLPLGSAAVEWEHGLKVEGAIAGIVERWRSGNPCWVRTVVLGSTVVWRCFWVPKSIGLSDTGTILMVFGSPRDDEARLLDRGMMALLGCHGCP</sequence>
<dbReference type="AlphaFoldDB" id="A0AAW1XAC7"/>
<dbReference type="Proteomes" id="UP001457282">
    <property type="component" value="Unassembled WGS sequence"/>
</dbReference>
<accession>A0AAW1XAC7</accession>
<reference evidence="1 2" key="1">
    <citation type="journal article" date="2023" name="G3 (Bethesda)">
        <title>A chromosome-length genome assembly and annotation of blackberry (Rubus argutus, cv. 'Hillquist').</title>
        <authorList>
            <person name="Bruna T."/>
            <person name="Aryal R."/>
            <person name="Dudchenko O."/>
            <person name="Sargent D.J."/>
            <person name="Mead D."/>
            <person name="Buti M."/>
            <person name="Cavallini A."/>
            <person name="Hytonen T."/>
            <person name="Andres J."/>
            <person name="Pham M."/>
            <person name="Weisz D."/>
            <person name="Mascagni F."/>
            <person name="Usai G."/>
            <person name="Natali L."/>
            <person name="Bassil N."/>
            <person name="Fernandez G.E."/>
            <person name="Lomsadze A."/>
            <person name="Armour M."/>
            <person name="Olukolu B."/>
            <person name="Poorten T."/>
            <person name="Britton C."/>
            <person name="Davik J."/>
            <person name="Ashrafi H."/>
            <person name="Aiden E.L."/>
            <person name="Borodovsky M."/>
            <person name="Worthington M."/>
        </authorList>
    </citation>
    <scope>NUCLEOTIDE SEQUENCE [LARGE SCALE GENOMIC DNA]</scope>
    <source>
        <strain evidence="1">PI 553951</strain>
    </source>
</reference>
<evidence type="ECO:0000313" key="2">
    <source>
        <dbReference type="Proteomes" id="UP001457282"/>
    </source>
</evidence>
<keyword evidence="2" id="KW-1185">Reference proteome</keyword>